<name>A0ACD5GZY6_9CYAN</name>
<protein>
    <submittedName>
        <fullName evidence="1">Uncharacterized protein</fullName>
    </submittedName>
</protein>
<proteinExistence type="predicted"/>
<evidence type="ECO:0000313" key="1">
    <source>
        <dbReference type="EMBL" id="XPM66322.1"/>
    </source>
</evidence>
<sequence>MRSTGEVMGIDTDFGKGFAKAELAANQRLPLSGTVLVSMSDRDKESVVSVVKELAELGFSVSATEGTRKALIQQGVENVKLVLKLHEGRPNILDEIKNEKIQLILNTPSGEEAQADGRKIRRSALAYKIPIITTIAGTKATADAIRSLKSQPLEVKALQDYFV</sequence>
<dbReference type="EMBL" id="CP182909">
    <property type="protein sequence ID" value="XPM66322.1"/>
    <property type="molecule type" value="Genomic_DNA"/>
</dbReference>
<dbReference type="Proteomes" id="UP000095472">
    <property type="component" value="Chromosome"/>
</dbReference>
<keyword evidence="2" id="KW-1185">Reference proteome</keyword>
<evidence type="ECO:0000313" key="2">
    <source>
        <dbReference type="Proteomes" id="UP000095472"/>
    </source>
</evidence>
<organism evidence="1 2">
    <name type="scientific">Desertifilum tharense IPPAS B-1220</name>
    <dbReference type="NCBI Taxonomy" id="1781255"/>
    <lineage>
        <taxon>Bacteria</taxon>
        <taxon>Bacillati</taxon>
        <taxon>Cyanobacteriota</taxon>
        <taxon>Cyanophyceae</taxon>
        <taxon>Desertifilales</taxon>
        <taxon>Desertifilaceae</taxon>
        <taxon>Desertifilum</taxon>
    </lineage>
</organism>
<reference evidence="1 2" key="1">
    <citation type="journal article" date="2016" name="Genome Announc.">
        <title>Draft Genome Sequence of the Thermotolerant Cyanobacterium Desertifilum sp. IPPAS B-1220.</title>
        <authorList>
            <person name="Mironov K.S."/>
            <person name="Sinetova M.A."/>
            <person name="Bolatkhan K."/>
            <person name="Zayadan B.K."/>
            <person name="Ustinova V.V."/>
            <person name="Kupriyanova E.V."/>
            <person name="Skrypnik A.N."/>
            <person name="Gogoleva N.E."/>
            <person name="Gogolev Y.V."/>
            <person name="Los D.A."/>
        </authorList>
    </citation>
    <scope>NUCLEOTIDE SEQUENCE [LARGE SCALE GENOMIC DNA]</scope>
    <source>
        <strain evidence="1 2">IPPAS B-1220</strain>
    </source>
</reference>
<gene>
    <name evidence="1" type="ORF">BH720_013780</name>
</gene>
<accession>A0ACD5GZY6</accession>